<dbReference type="GO" id="GO:0000160">
    <property type="term" value="P:phosphorelay signal transduction system"/>
    <property type="evidence" value="ECO:0007669"/>
    <property type="project" value="InterPro"/>
</dbReference>
<dbReference type="CDD" id="cd15831">
    <property type="entry name" value="BTAD"/>
    <property type="match status" value="1"/>
</dbReference>
<dbReference type="Gene3D" id="1.10.8.430">
    <property type="entry name" value="Helical domain of apoptotic protease-activating factors"/>
    <property type="match status" value="1"/>
</dbReference>
<dbReference type="InterPro" id="IPR011990">
    <property type="entry name" value="TPR-like_helical_dom_sf"/>
</dbReference>
<dbReference type="EMBL" id="VOBR01000009">
    <property type="protein sequence ID" value="TWP51306.1"/>
    <property type="molecule type" value="Genomic_DNA"/>
</dbReference>
<dbReference type="InterPro" id="IPR027417">
    <property type="entry name" value="P-loop_NTPase"/>
</dbReference>
<dbReference type="SMART" id="SM00028">
    <property type="entry name" value="TPR"/>
    <property type="match status" value="3"/>
</dbReference>
<evidence type="ECO:0000313" key="7">
    <source>
        <dbReference type="EMBL" id="TWP51306.1"/>
    </source>
</evidence>
<dbReference type="PANTHER" id="PTHR35807:SF1">
    <property type="entry name" value="TRANSCRIPTIONAL REGULATOR REDD"/>
    <property type="match status" value="1"/>
</dbReference>
<sequence>MRFHVLGPVEVEAGGRPVPLGGPKPRTLVALLAVHAGRVVSQDQVVDAIWGERPPEQTRAAVYTYVSTLRRALGDVIVRHPAGYVLEVDPEQVDLHAFTRSTEEARELPPEEAIRRFGAALALWRGGPLGGTQGEWAEGERARLEELRLLALQDCGAAHLAAGKGELVVAELTATVAEHPFRERVRAQLMRALHQAGRQADALACYQEGRAALLGELGVEPGPELSAAHQQVLRDPAEAPHRLPEQPNQLPFDIDDFTGRTAEASALERQLRDGARLCVISGKPGVGKSSLATHVAHEVRDHFPEGQLFAALRGVHQTRADPAEVLAGFLRALGVADAAVPAELEERAQLYRTLLADRRVLVVLDDAGCEEQIRPLLPGGRRCAVLVTGRRRLGALGGAVHLHLGVLNDVEALALLGRVEGGHRVDAEPEQARRVVRLCGHLPLAIRIIAARLAARPLWPLGKLAERLAVRRGILHELTLGDLEVRGSLSLSYDGLPRRERVALRRLALLDVSGFGGWLVAPLLDCPVPEAEDVVERLVDAQLVDVTSCGGVVRYQLHDLVRAFARERGEDEESEGDIRACVARASRSWLALVRIAGSRMPHAMWGDDHAKTVPHLEDGVVEELLADPEQWFAAEQTGLVAAVERISELDLTDVATRLAAALCSSRFAVRNMFTQWWRTHNAALGAAKRTGDHAGEARLLAGLGGLRYEQDRFDEAEVYYLQALAAHELSGDRQGQAAVRLSLSAVHRDHGRLDEARAALEQALPDLTEPGEVARAMHGLGRVLTEQGDLDGGLDACVRAHLAYRRLGDRRGEAIALRSIGIVHRAAGRLDEAAEHCERAIDVLRGLGDRLMSAYAVQALAKVRIRQGRGTEVRADLEECLATCNDMDDNFGQALVLRTSGELELAEGDVERARQHLDRSLQWWEALALPVWRARTLRDLAALGRRDAWPEALAIFERHGAREAREGRPQELSSDLLKVAEAQ</sequence>
<dbReference type="SUPFAM" id="SSF46894">
    <property type="entry name" value="C-terminal effector domain of the bipartite response regulators"/>
    <property type="match status" value="1"/>
</dbReference>
<dbReference type="SUPFAM" id="SSF52540">
    <property type="entry name" value="P-loop containing nucleoside triphosphate hydrolases"/>
    <property type="match status" value="1"/>
</dbReference>
<keyword evidence="2" id="KW-0805">Transcription regulation</keyword>
<dbReference type="Pfam" id="PF00486">
    <property type="entry name" value="Trans_reg_C"/>
    <property type="match status" value="1"/>
</dbReference>
<reference evidence="7 8" key="1">
    <citation type="submission" date="2019-07" db="EMBL/GenBank/DDBJ databases">
        <title>Lentzea xizangensis sp. nov., isolated from Qinghai-Tibetan Plateau Soils.</title>
        <authorList>
            <person name="Huang J."/>
        </authorList>
    </citation>
    <scope>NUCLEOTIDE SEQUENCE [LARGE SCALE GENOMIC DNA]</scope>
    <source>
        <strain evidence="7 8">FXJ1.1311</strain>
    </source>
</reference>
<keyword evidence="3 5" id="KW-0238">DNA-binding</keyword>
<evidence type="ECO:0000313" key="8">
    <source>
        <dbReference type="Proteomes" id="UP000316639"/>
    </source>
</evidence>
<dbReference type="PANTHER" id="PTHR35807">
    <property type="entry name" value="TRANSCRIPTIONAL REGULATOR REDD-RELATED"/>
    <property type="match status" value="1"/>
</dbReference>
<dbReference type="Gene3D" id="3.40.50.300">
    <property type="entry name" value="P-loop containing nucleotide triphosphate hydrolases"/>
    <property type="match status" value="1"/>
</dbReference>
<evidence type="ECO:0000256" key="1">
    <source>
        <dbReference type="ARBA" id="ARBA00005820"/>
    </source>
</evidence>
<dbReference type="SMART" id="SM00862">
    <property type="entry name" value="Trans_reg_C"/>
    <property type="match status" value="1"/>
</dbReference>
<dbReference type="PRINTS" id="PR00364">
    <property type="entry name" value="DISEASERSIST"/>
</dbReference>
<evidence type="ECO:0000256" key="2">
    <source>
        <dbReference type="ARBA" id="ARBA00023015"/>
    </source>
</evidence>
<dbReference type="CDD" id="cd00383">
    <property type="entry name" value="trans_reg_C"/>
    <property type="match status" value="1"/>
</dbReference>
<accession>A0A563EUE6</accession>
<evidence type="ECO:0000259" key="6">
    <source>
        <dbReference type="PROSITE" id="PS51755"/>
    </source>
</evidence>
<name>A0A563EUE6_9PSEU</name>
<dbReference type="InterPro" id="IPR042197">
    <property type="entry name" value="Apaf_helical"/>
</dbReference>
<dbReference type="InterPro" id="IPR019734">
    <property type="entry name" value="TPR_rpt"/>
</dbReference>
<dbReference type="AlphaFoldDB" id="A0A563EUE6"/>
<dbReference type="SMART" id="SM01043">
    <property type="entry name" value="BTAD"/>
    <property type="match status" value="1"/>
</dbReference>
<dbReference type="OrthoDB" id="3587032at2"/>
<dbReference type="Pfam" id="PF13424">
    <property type="entry name" value="TPR_12"/>
    <property type="match status" value="2"/>
</dbReference>
<dbReference type="PROSITE" id="PS51755">
    <property type="entry name" value="OMPR_PHOB"/>
    <property type="match status" value="1"/>
</dbReference>
<evidence type="ECO:0000256" key="4">
    <source>
        <dbReference type="ARBA" id="ARBA00023163"/>
    </source>
</evidence>
<dbReference type="InterPro" id="IPR051677">
    <property type="entry name" value="AfsR-DnrI-RedD_regulator"/>
</dbReference>
<protein>
    <submittedName>
        <fullName evidence="7">Tetratricopeptide repeat protein</fullName>
    </submittedName>
</protein>
<dbReference type="Pfam" id="PF13191">
    <property type="entry name" value="AAA_16"/>
    <property type="match status" value="1"/>
</dbReference>
<feature type="domain" description="OmpR/PhoB-type" evidence="6">
    <location>
        <begin position="1"/>
        <end position="88"/>
    </location>
</feature>
<keyword evidence="8" id="KW-1185">Reference proteome</keyword>
<dbReference type="InterPro" id="IPR041664">
    <property type="entry name" value="AAA_16"/>
</dbReference>
<dbReference type="GO" id="GO:0043531">
    <property type="term" value="F:ADP binding"/>
    <property type="evidence" value="ECO:0007669"/>
    <property type="project" value="InterPro"/>
</dbReference>
<dbReference type="Proteomes" id="UP000316639">
    <property type="component" value="Unassembled WGS sequence"/>
</dbReference>
<dbReference type="GO" id="GO:0003677">
    <property type="term" value="F:DNA binding"/>
    <property type="evidence" value="ECO:0007669"/>
    <property type="project" value="UniProtKB-UniRule"/>
</dbReference>
<dbReference type="Gene3D" id="1.25.40.10">
    <property type="entry name" value="Tetratricopeptide repeat domain"/>
    <property type="match status" value="3"/>
</dbReference>
<dbReference type="InterPro" id="IPR005158">
    <property type="entry name" value="BTAD"/>
</dbReference>
<comment type="caution">
    <text evidence="7">The sequence shown here is derived from an EMBL/GenBank/DDBJ whole genome shotgun (WGS) entry which is preliminary data.</text>
</comment>
<comment type="similarity">
    <text evidence="1">Belongs to the AfsR/DnrI/RedD regulatory family.</text>
</comment>
<dbReference type="InterPro" id="IPR016032">
    <property type="entry name" value="Sig_transdc_resp-reg_C-effctor"/>
</dbReference>
<keyword evidence="4" id="KW-0804">Transcription</keyword>
<dbReference type="SUPFAM" id="SSF48452">
    <property type="entry name" value="TPR-like"/>
    <property type="match status" value="3"/>
</dbReference>
<proteinExistence type="inferred from homology"/>
<gene>
    <name evidence="7" type="ORF">FKR81_17005</name>
</gene>
<dbReference type="RefSeq" id="WP_146353019.1">
    <property type="nucleotide sequence ID" value="NZ_VOBR01000009.1"/>
</dbReference>
<dbReference type="Gene3D" id="1.10.10.10">
    <property type="entry name" value="Winged helix-like DNA-binding domain superfamily/Winged helix DNA-binding domain"/>
    <property type="match status" value="1"/>
</dbReference>
<feature type="DNA-binding region" description="OmpR/PhoB-type" evidence="5">
    <location>
        <begin position="1"/>
        <end position="88"/>
    </location>
</feature>
<dbReference type="InterPro" id="IPR036388">
    <property type="entry name" value="WH-like_DNA-bd_sf"/>
</dbReference>
<organism evidence="7 8">
    <name type="scientific">Lentzea tibetensis</name>
    <dbReference type="NCBI Taxonomy" id="2591470"/>
    <lineage>
        <taxon>Bacteria</taxon>
        <taxon>Bacillati</taxon>
        <taxon>Actinomycetota</taxon>
        <taxon>Actinomycetes</taxon>
        <taxon>Pseudonocardiales</taxon>
        <taxon>Pseudonocardiaceae</taxon>
        <taxon>Lentzea</taxon>
    </lineage>
</organism>
<evidence type="ECO:0000256" key="5">
    <source>
        <dbReference type="PROSITE-ProRule" id="PRU01091"/>
    </source>
</evidence>
<dbReference type="InterPro" id="IPR001867">
    <property type="entry name" value="OmpR/PhoB-type_DNA-bd"/>
</dbReference>
<evidence type="ECO:0000256" key="3">
    <source>
        <dbReference type="ARBA" id="ARBA00023125"/>
    </source>
</evidence>
<dbReference type="Pfam" id="PF03704">
    <property type="entry name" value="BTAD"/>
    <property type="match status" value="1"/>
</dbReference>
<dbReference type="GO" id="GO:0006355">
    <property type="term" value="P:regulation of DNA-templated transcription"/>
    <property type="evidence" value="ECO:0007669"/>
    <property type="project" value="InterPro"/>
</dbReference>